<dbReference type="HOGENOM" id="CLU_023267_0_1_9"/>
<dbReference type="STRING" id="1126833.VN24_00325"/>
<dbReference type="GO" id="GO:0016787">
    <property type="term" value="F:hydrolase activity"/>
    <property type="evidence" value="ECO:0007669"/>
    <property type="project" value="TreeGrafter"/>
</dbReference>
<evidence type="ECO:0000259" key="5">
    <source>
        <dbReference type="Pfam" id="PF03088"/>
    </source>
</evidence>
<dbReference type="RefSeq" id="WP_045668789.1">
    <property type="nucleotide sequence ID" value="NZ_CP011058.1"/>
</dbReference>
<dbReference type="PATRIC" id="fig|1126833.4.peg.77"/>
<keyword evidence="4" id="KW-1133">Transmembrane helix</keyword>
<organism evidence="6 7">
    <name type="scientific">Paenibacillus beijingensis</name>
    <dbReference type="NCBI Taxonomy" id="1126833"/>
    <lineage>
        <taxon>Bacteria</taxon>
        <taxon>Bacillati</taxon>
        <taxon>Bacillota</taxon>
        <taxon>Bacilli</taxon>
        <taxon>Bacillales</taxon>
        <taxon>Paenibacillaceae</taxon>
        <taxon>Paenibacillus</taxon>
    </lineage>
</organism>
<accession>A0A0D5ND80</accession>
<proteinExistence type="inferred from homology"/>
<dbReference type="PANTHER" id="PTHR10426:SF88">
    <property type="entry name" value="ADIPOCYTE PLASMA MEMBRANE-ASSOCIATED PROTEIN HEMOMUCIN-RELATED"/>
    <property type="match status" value="1"/>
</dbReference>
<keyword evidence="4" id="KW-0472">Membrane</keyword>
<dbReference type="Pfam" id="PF03088">
    <property type="entry name" value="Str_synth"/>
    <property type="match status" value="1"/>
</dbReference>
<dbReference type="Gene3D" id="2.120.10.30">
    <property type="entry name" value="TolB, C-terminal domain"/>
    <property type="match status" value="1"/>
</dbReference>
<feature type="domain" description="Strictosidine synthase conserved region" evidence="5">
    <location>
        <begin position="161"/>
        <end position="247"/>
    </location>
</feature>
<dbReference type="KEGG" id="pbj:VN24_00325"/>
<evidence type="ECO:0000256" key="2">
    <source>
        <dbReference type="ARBA" id="ARBA00022553"/>
    </source>
</evidence>
<keyword evidence="2" id="KW-0597">Phosphoprotein</keyword>
<dbReference type="AlphaFoldDB" id="A0A0D5ND80"/>
<comment type="similarity">
    <text evidence="1">Belongs to the strictosidine synthase family.</text>
</comment>
<keyword evidence="4" id="KW-0812">Transmembrane</keyword>
<dbReference type="Pfam" id="PF20067">
    <property type="entry name" value="SSL_N"/>
    <property type="match status" value="1"/>
</dbReference>
<dbReference type="InterPro" id="IPR018119">
    <property type="entry name" value="Strictosidine_synth_cons-reg"/>
</dbReference>
<dbReference type="EMBL" id="CP011058">
    <property type="protein sequence ID" value="AJY73354.1"/>
    <property type="molecule type" value="Genomic_DNA"/>
</dbReference>
<reference evidence="7" key="2">
    <citation type="submission" date="2015-03" db="EMBL/GenBank/DDBJ databases">
        <title>Genome sequence of Paenibacillus beijingensis strain DSM 24997T.</title>
        <authorList>
            <person name="Kwak Y."/>
            <person name="Shin J.-H."/>
        </authorList>
    </citation>
    <scope>NUCLEOTIDE SEQUENCE [LARGE SCALE GENOMIC DNA]</scope>
    <source>
        <strain evidence="7">DSM 24997</strain>
    </source>
</reference>
<dbReference type="PANTHER" id="PTHR10426">
    <property type="entry name" value="STRICTOSIDINE SYNTHASE-RELATED"/>
    <property type="match status" value="1"/>
</dbReference>
<keyword evidence="3" id="KW-0325">Glycoprotein</keyword>
<evidence type="ECO:0000256" key="1">
    <source>
        <dbReference type="ARBA" id="ARBA00009191"/>
    </source>
</evidence>
<dbReference type="InterPro" id="IPR011042">
    <property type="entry name" value="6-blade_b-propeller_TolB-like"/>
</dbReference>
<gene>
    <name evidence="6" type="ORF">VN24_00325</name>
</gene>
<reference evidence="6 7" key="1">
    <citation type="journal article" date="2015" name="J. Biotechnol.">
        <title>Complete genome sequence of Paenibacillus beijingensis 7188(T) (=DSM 24997(T)), a novel rhizobacterium from jujube garden soil.</title>
        <authorList>
            <person name="Kwak Y."/>
            <person name="Shin J.H."/>
        </authorList>
    </citation>
    <scope>NUCLEOTIDE SEQUENCE [LARGE SCALE GENOMIC DNA]</scope>
    <source>
        <strain evidence="6 7">DSM 24997</strain>
    </source>
</reference>
<evidence type="ECO:0000256" key="4">
    <source>
        <dbReference type="SAM" id="Phobius"/>
    </source>
</evidence>
<evidence type="ECO:0000313" key="6">
    <source>
        <dbReference type="EMBL" id="AJY73354.1"/>
    </source>
</evidence>
<sequence>MKRPWKRTLGKVLLYGLASLVLIIAFFLFVFPSPIDPVSWKPQPIPEAKGVYEQNQLLRDAELLAGGKLFHPEDIAFDSEGHLYTGTQDGTIHRIRLNANGKAESVEPFAETGGYPLGLQFDRAGNLISAVKDVGVVSVDRDGKVTLLTDRVGDSPIHYADELDIAKDGTIYFSDASTKFDYGWPFDTLEGTPNGRLISYNPATKETRVLAEGFYFANGVVLSPEEDYLLINETSRYQITRYWLKGEKANTTDVFAENLPVLPDNLSVDDEGHYWTGGNLRTPLLDSLQQNAFIKRQFAKLPFSFLRGIPARENNRYGYVIQLSPNGEVIRTYHDPGGEKVHSISSVERRGDDLFIGTVFGEAIANYKLQ</sequence>
<dbReference type="Proteomes" id="UP000032633">
    <property type="component" value="Chromosome"/>
</dbReference>
<evidence type="ECO:0000256" key="3">
    <source>
        <dbReference type="ARBA" id="ARBA00023180"/>
    </source>
</evidence>
<keyword evidence="7" id="KW-1185">Reference proteome</keyword>
<dbReference type="SUPFAM" id="SSF63829">
    <property type="entry name" value="Calcium-dependent phosphotriesterase"/>
    <property type="match status" value="1"/>
</dbReference>
<protein>
    <recommendedName>
        <fullName evidence="5">Strictosidine synthase conserved region domain-containing protein</fullName>
    </recommendedName>
</protein>
<name>A0A0D5ND80_9BACL</name>
<evidence type="ECO:0000313" key="7">
    <source>
        <dbReference type="Proteomes" id="UP000032633"/>
    </source>
</evidence>
<feature type="transmembrane region" description="Helical" evidence="4">
    <location>
        <begin position="12"/>
        <end position="31"/>
    </location>
</feature>